<feature type="domain" description="LIM zinc-binding" evidence="4">
    <location>
        <begin position="5"/>
        <end position="41"/>
    </location>
</feature>
<reference evidence="5" key="1">
    <citation type="thesis" date="2020" institute="ProQuest LLC" country="789 East Eisenhower Parkway, Ann Arbor, MI, USA">
        <title>Comparative Genomics and Chromosome Evolution.</title>
        <authorList>
            <person name="Mudd A.B."/>
        </authorList>
    </citation>
    <scope>NUCLEOTIDE SEQUENCE</scope>
    <source>
        <strain evidence="5">237g6f4</strain>
        <tissue evidence="5">Blood</tissue>
    </source>
</reference>
<feature type="non-terminal residue" evidence="5">
    <location>
        <position position="1"/>
    </location>
</feature>
<evidence type="ECO:0000313" key="6">
    <source>
        <dbReference type="Proteomes" id="UP000824782"/>
    </source>
</evidence>
<dbReference type="InterPro" id="IPR001781">
    <property type="entry name" value="Znf_LIM"/>
</dbReference>
<dbReference type="AlphaFoldDB" id="A0AAV6YHP7"/>
<protein>
    <recommendedName>
        <fullName evidence="4">LIM zinc-binding domain-containing protein</fullName>
    </recommendedName>
</protein>
<keyword evidence="6" id="KW-1185">Reference proteome</keyword>
<evidence type="ECO:0000259" key="4">
    <source>
        <dbReference type="Pfam" id="PF00412"/>
    </source>
</evidence>
<evidence type="ECO:0000256" key="3">
    <source>
        <dbReference type="ARBA" id="ARBA00023038"/>
    </source>
</evidence>
<keyword evidence="3" id="KW-0440">LIM domain</keyword>
<evidence type="ECO:0000313" key="5">
    <source>
        <dbReference type="EMBL" id="KAG8536989.1"/>
    </source>
</evidence>
<evidence type="ECO:0000256" key="1">
    <source>
        <dbReference type="ARBA" id="ARBA00022723"/>
    </source>
</evidence>
<keyword evidence="2" id="KW-0862">Zinc</keyword>
<accession>A0AAV6YHP7</accession>
<dbReference type="Proteomes" id="UP000824782">
    <property type="component" value="Unassembled WGS sequence"/>
</dbReference>
<dbReference type="SUPFAM" id="SSF57716">
    <property type="entry name" value="Glucocorticoid receptor-like (DNA-binding domain)"/>
    <property type="match status" value="1"/>
</dbReference>
<keyword evidence="1" id="KW-0479">Metal-binding</keyword>
<name>A0AAV6YHP7_ENGPU</name>
<dbReference type="Gene3D" id="2.10.110.10">
    <property type="entry name" value="Cysteine Rich Protein"/>
    <property type="match status" value="1"/>
</dbReference>
<sequence length="92" mass="10200">VVAQYKFHPECFSCSGCHAVIEEGESFSLVESKTLFCGPCHKLLLLRPQFEGLCNELAIEQHPHTLTLLRLPPHAGSSRGFSVSVENMMVTQ</sequence>
<comment type="caution">
    <text evidence="5">The sequence shown here is derived from an EMBL/GenBank/DDBJ whole genome shotgun (WGS) entry which is preliminary data.</text>
</comment>
<dbReference type="Pfam" id="PF00412">
    <property type="entry name" value="LIM"/>
    <property type="match status" value="1"/>
</dbReference>
<organism evidence="5 6">
    <name type="scientific">Engystomops pustulosus</name>
    <name type="common">Tungara frog</name>
    <name type="synonym">Physalaemus pustulosus</name>
    <dbReference type="NCBI Taxonomy" id="76066"/>
    <lineage>
        <taxon>Eukaryota</taxon>
        <taxon>Metazoa</taxon>
        <taxon>Chordata</taxon>
        <taxon>Craniata</taxon>
        <taxon>Vertebrata</taxon>
        <taxon>Euteleostomi</taxon>
        <taxon>Amphibia</taxon>
        <taxon>Batrachia</taxon>
        <taxon>Anura</taxon>
        <taxon>Neobatrachia</taxon>
        <taxon>Hyloidea</taxon>
        <taxon>Leptodactylidae</taxon>
        <taxon>Leiuperinae</taxon>
        <taxon>Engystomops</taxon>
    </lineage>
</organism>
<dbReference type="EMBL" id="WNYA01035207">
    <property type="protein sequence ID" value="KAG8536989.1"/>
    <property type="molecule type" value="Genomic_DNA"/>
</dbReference>
<gene>
    <name evidence="5" type="ORF">GDO81_025264</name>
</gene>
<evidence type="ECO:0000256" key="2">
    <source>
        <dbReference type="ARBA" id="ARBA00022833"/>
    </source>
</evidence>
<proteinExistence type="predicted"/>
<dbReference type="GO" id="GO:0046872">
    <property type="term" value="F:metal ion binding"/>
    <property type="evidence" value="ECO:0007669"/>
    <property type="project" value="UniProtKB-KW"/>
</dbReference>